<comment type="caution">
    <text evidence="1">The sequence shown here is derived from an EMBL/GenBank/DDBJ whole genome shotgun (WGS) entry which is preliminary data.</text>
</comment>
<name>A0A0F9LN39_9ZZZZ</name>
<organism evidence="1">
    <name type="scientific">marine sediment metagenome</name>
    <dbReference type="NCBI Taxonomy" id="412755"/>
    <lineage>
        <taxon>unclassified sequences</taxon>
        <taxon>metagenomes</taxon>
        <taxon>ecological metagenomes</taxon>
    </lineage>
</organism>
<gene>
    <name evidence="1" type="ORF">LCGC14_1256980</name>
</gene>
<reference evidence="1" key="1">
    <citation type="journal article" date="2015" name="Nature">
        <title>Complex archaea that bridge the gap between prokaryotes and eukaryotes.</title>
        <authorList>
            <person name="Spang A."/>
            <person name="Saw J.H."/>
            <person name="Jorgensen S.L."/>
            <person name="Zaremba-Niedzwiedzka K."/>
            <person name="Martijn J."/>
            <person name="Lind A.E."/>
            <person name="van Eijk R."/>
            <person name="Schleper C."/>
            <person name="Guy L."/>
            <person name="Ettema T.J."/>
        </authorList>
    </citation>
    <scope>NUCLEOTIDE SEQUENCE</scope>
</reference>
<protein>
    <submittedName>
        <fullName evidence="1">Uncharacterized protein</fullName>
    </submittedName>
</protein>
<proteinExistence type="predicted"/>
<sequence>MIVCAPISKVKRFYELFPPELGFPLDQIQVGFDMDYWEAIALACELLGLPFEGPVLN</sequence>
<accession>A0A0F9LN39</accession>
<dbReference type="AlphaFoldDB" id="A0A0F9LN39"/>
<evidence type="ECO:0000313" key="1">
    <source>
        <dbReference type="EMBL" id="KKM88606.1"/>
    </source>
</evidence>
<dbReference type="EMBL" id="LAZR01006935">
    <property type="protein sequence ID" value="KKM88606.1"/>
    <property type="molecule type" value="Genomic_DNA"/>
</dbReference>